<evidence type="ECO:0000313" key="2">
    <source>
        <dbReference type="EMBL" id="OMO52141.1"/>
    </source>
</evidence>
<keyword evidence="3" id="KW-1185">Reference proteome</keyword>
<evidence type="ECO:0000313" key="3">
    <source>
        <dbReference type="Proteomes" id="UP000188268"/>
    </source>
</evidence>
<reference evidence="2 3" key="1">
    <citation type="submission" date="2013-09" db="EMBL/GenBank/DDBJ databases">
        <title>Corchorus capsularis genome sequencing.</title>
        <authorList>
            <person name="Alam M."/>
            <person name="Haque M.S."/>
            <person name="Islam M.S."/>
            <person name="Emdad E.M."/>
            <person name="Islam M.M."/>
            <person name="Ahmed B."/>
            <person name="Halim A."/>
            <person name="Hossen Q.M.M."/>
            <person name="Hossain M.Z."/>
            <person name="Ahmed R."/>
            <person name="Khan M.M."/>
            <person name="Islam R."/>
            <person name="Rashid M.M."/>
            <person name="Khan S.A."/>
            <person name="Rahman M.S."/>
            <person name="Alam M."/>
        </authorList>
    </citation>
    <scope>NUCLEOTIDE SEQUENCE [LARGE SCALE GENOMIC DNA]</scope>
    <source>
        <strain evidence="3">cv. CVL-1</strain>
        <tissue evidence="2">Whole seedling</tissue>
    </source>
</reference>
<organism evidence="2 3">
    <name type="scientific">Corchorus capsularis</name>
    <name type="common">Jute</name>
    <dbReference type="NCBI Taxonomy" id="210143"/>
    <lineage>
        <taxon>Eukaryota</taxon>
        <taxon>Viridiplantae</taxon>
        <taxon>Streptophyta</taxon>
        <taxon>Embryophyta</taxon>
        <taxon>Tracheophyta</taxon>
        <taxon>Spermatophyta</taxon>
        <taxon>Magnoliopsida</taxon>
        <taxon>eudicotyledons</taxon>
        <taxon>Gunneridae</taxon>
        <taxon>Pentapetalae</taxon>
        <taxon>rosids</taxon>
        <taxon>malvids</taxon>
        <taxon>Malvales</taxon>
        <taxon>Malvaceae</taxon>
        <taxon>Grewioideae</taxon>
        <taxon>Apeibeae</taxon>
        <taxon>Corchorus</taxon>
    </lineage>
</organism>
<accession>A0A1R3G220</accession>
<name>A0A1R3G220_COCAP</name>
<protein>
    <submittedName>
        <fullName evidence="2">Uncharacterized protein</fullName>
    </submittedName>
</protein>
<comment type="caution">
    <text evidence="2">The sequence shown here is derived from an EMBL/GenBank/DDBJ whole genome shotgun (WGS) entry which is preliminary data.</text>
</comment>
<proteinExistence type="predicted"/>
<evidence type="ECO:0000256" key="1">
    <source>
        <dbReference type="SAM" id="MobiDB-lite"/>
    </source>
</evidence>
<feature type="region of interest" description="Disordered" evidence="1">
    <location>
        <begin position="52"/>
        <end position="75"/>
    </location>
</feature>
<dbReference type="EMBL" id="AWWV01015571">
    <property type="protein sequence ID" value="OMO52141.1"/>
    <property type="molecule type" value="Genomic_DNA"/>
</dbReference>
<sequence>MKLFPCLARPQIETTPIGPLTNCKAATASGSIWNFPFSSQHTNLIGLAGTVTRDTDGDDQDTDLPKDCSETSGKSPSLYQKISSSSLRSFAAQLLFISRLFYSA</sequence>
<dbReference type="Gramene" id="OMO52141">
    <property type="protein sequence ID" value="OMO52141"/>
    <property type="gene ID" value="CCACVL1_29341"/>
</dbReference>
<dbReference type="Proteomes" id="UP000188268">
    <property type="component" value="Unassembled WGS sequence"/>
</dbReference>
<gene>
    <name evidence="2" type="ORF">CCACVL1_29341</name>
</gene>
<dbReference type="AlphaFoldDB" id="A0A1R3G220"/>